<dbReference type="AlphaFoldDB" id="A0A497XN53"/>
<dbReference type="PANTHER" id="PTHR35093">
    <property type="entry name" value="OUTER MEMBRANE PROTEIN NMB0088-RELATED"/>
    <property type="match status" value="1"/>
</dbReference>
<dbReference type="OrthoDB" id="9922at2"/>
<keyword evidence="5 8" id="KW-0732">Signal</keyword>
<keyword evidence="3" id="KW-1134">Transmembrane beta strand</keyword>
<reference evidence="9 10" key="1">
    <citation type="submission" date="2018-10" db="EMBL/GenBank/DDBJ databases">
        <title>Genomic Encyclopedia of Archaeal and Bacterial Type Strains, Phase II (KMG-II): from individual species to whole genera.</title>
        <authorList>
            <person name="Goeker M."/>
        </authorList>
    </citation>
    <scope>NUCLEOTIDE SEQUENCE [LARGE SCALE GENOMIC DNA]</scope>
    <source>
        <strain evidence="9 10">DSM 16510</strain>
    </source>
</reference>
<dbReference type="RefSeq" id="WP_121009897.1">
    <property type="nucleotide sequence ID" value="NZ_RCCJ01000001.1"/>
</dbReference>
<evidence type="ECO:0000256" key="3">
    <source>
        <dbReference type="ARBA" id="ARBA00022452"/>
    </source>
</evidence>
<comment type="caution">
    <text evidence="9">The sequence shown here is derived from an EMBL/GenBank/DDBJ whole genome shotgun (WGS) entry which is preliminary data.</text>
</comment>
<keyword evidence="4" id="KW-0812">Transmembrane</keyword>
<dbReference type="GO" id="GO:0009279">
    <property type="term" value="C:cell outer membrane"/>
    <property type="evidence" value="ECO:0007669"/>
    <property type="project" value="UniProtKB-SubCell"/>
</dbReference>
<evidence type="ECO:0000256" key="6">
    <source>
        <dbReference type="ARBA" id="ARBA00023136"/>
    </source>
</evidence>
<dbReference type="SUPFAM" id="SSF56935">
    <property type="entry name" value="Porins"/>
    <property type="match status" value="1"/>
</dbReference>
<sequence>MRKALLIGALFSTATLTFATSGDNMIGVTPASRGMGGLGVGMPVGPVDSIFRNPAWMGVMENKFTVQFGGILFMPKVKARNKGYVDSNPGNNASDPMPYDTGYVKSRADTFVVPEIGIVHKISDRLVFGLGAFGVSGMGVDYRDKDGALAQMHTTFQFMRIIPAIAFKVNEMITVSGALHGAWGSLDMGAVMCGDPTDDSTCWNASGGQSQALGIGFQVGASLNFGDFLYAGITYQSPVSMTYKNVFDADNQMVDPNNIYEDLKLQQPQEVALGIGAAPLNGLKVGLDVRWINWKDADGYGDFKWDDQWVYALGAEYRPISNLALRIGYNYGKSPIDGGSKNLTRPSSPNIPNLNAPFSEYDIAWFNLIGFPAITEQHLTLGVGYEFSKTFGIDVSYVRAFEKKVEAKATMMSPDDLTVGAKNAQDSISVGLNWKF</sequence>
<dbReference type="EMBL" id="RCCJ01000001">
    <property type="protein sequence ID" value="RLJ70377.1"/>
    <property type="molecule type" value="Genomic_DNA"/>
</dbReference>
<evidence type="ECO:0000256" key="8">
    <source>
        <dbReference type="SAM" id="SignalP"/>
    </source>
</evidence>
<organism evidence="9 10">
    <name type="scientific">Hydrogenivirga caldilitoris</name>
    <dbReference type="NCBI Taxonomy" id="246264"/>
    <lineage>
        <taxon>Bacteria</taxon>
        <taxon>Pseudomonadati</taxon>
        <taxon>Aquificota</taxon>
        <taxon>Aquificia</taxon>
        <taxon>Aquificales</taxon>
        <taxon>Aquificaceae</taxon>
        <taxon>Hydrogenivirga</taxon>
    </lineage>
</organism>
<comment type="subcellular location">
    <subcellularLocation>
        <location evidence="1">Cell outer membrane</location>
        <topology evidence="1">Multi-pass membrane protein</topology>
    </subcellularLocation>
</comment>
<keyword evidence="10" id="KW-1185">Reference proteome</keyword>
<dbReference type="InterPro" id="IPR005017">
    <property type="entry name" value="OMPP1/FadL/TodX"/>
</dbReference>
<evidence type="ECO:0000256" key="5">
    <source>
        <dbReference type="ARBA" id="ARBA00022729"/>
    </source>
</evidence>
<evidence type="ECO:0000313" key="10">
    <source>
        <dbReference type="Proteomes" id="UP000267841"/>
    </source>
</evidence>
<comment type="similarity">
    <text evidence="2">Belongs to the OmpP1/FadL family.</text>
</comment>
<gene>
    <name evidence="9" type="ORF">BCF55_0648</name>
</gene>
<dbReference type="Pfam" id="PF03349">
    <property type="entry name" value="Toluene_X"/>
    <property type="match status" value="1"/>
</dbReference>
<name>A0A497XN53_9AQUI</name>
<evidence type="ECO:0000256" key="1">
    <source>
        <dbReference type="ARBA" id="ARBA00004571"/>
    </source>
</evidence>
<keyword evidence="6" id="KW-0472">Membrane</keyword>
<evidence type="ECO:0000313" key="9">
    <source>
        <dbReference type="EMBL" id="RLJ70377.1"/>
    </source>
</evidence>
<evidence type="ECO:0000256" key="4">
    <source>
        <dbReference type="ARBA" id="ARBA00022692"/>
    </source>
</evidence>
<proteinExistence type="inferred from homology"/>
<dbReference type="Gene3D" id="2.40.160.60">
    <property type="entry name" value="Outer membrane protein transport protein (OMPP1/FadL/TodX)"/>
    <property type="match status" value="1"/>
</dbReference>
<keyword evidence="7" id="KW-0998">Cell outer membrane</keyword>
<dbReference type="PANTHER" id="PTHR35093:SF8">
    <property type="entry name" value="OUTER MEMBRANE PROTEIN NMB0088-RELATED"/>
    <property type="match status" value="1"/>
</dbReference>
<dbReference type="GO" id="GO:0015483">
    <property type="term" value="F:long-chain fatty acid transporting porin activity"/>
    <property type="evidence" value="ECO:0007669"/>
    <property type="project" value="TreeGrafter"/>
</dbReference>
<feature type="chain" id="PRO_5019760316" evidence="8">
    <location>
        <begin position="20"/>
        <end position="436"/>
    </location>
</feature>
<accession>A0A497XN53</accession>
<evidence type="ECO:0000256" key="2">
    <source>
        <dbReference type="ARBA" id="ARBA00008163"/>
    </source>
</evidence>
<dbReference type="Proteomes" id="UP000267841">
    <property type="component" value="Unassembled WGS sequence"/>
</dbReference>
<protein>
    <submittedName>
        <fullName evidence="9">Long-chain fatty acid transport protein</fullName>
    </submittedName>
</protein>
<evidence type="ECO:0000256" key="7">
    <source>
        <dbReference type="ARBA" id="ARBA00023237"/>
    </source>
</evidence>
<feature type="signal peptide" evidence="8">
    <location>
        <begin position="1"/>
        <end position="19"/>
    </location>
</feature>